<proteinExistence type="inferred from homology"/>
<dbReference type="GO" id="GO:0006310">
    <property type="term" value="P:DNA recombination"/>
    <property type="evidence" value="ECO:0007669"/>
    <property type="project" value="UniProtKB-UniRule"/>
</dbReference>
<dbReference type="InterPro" id="IPR013849">
    <property type="entry name" value="DNA_helicase_Holl-junc_RuvA_I"/>
</dbReference>
<keyword evidence="5 6" id="KW-0234">DNA repair</keyword>
<evidence type="ECO:0000313" key="9">
    <source>
        <dbReference type="Proteomes" id="UP000298347"/>
    </source>
</evidence>
<feature type="domain" description="Helix-hairpin-helix DNA-binding motif class 1" evidence="7">
    <location>
        <begin position="72"/>
        <end position="91"/>
    </location>
</feature>
<dbReference type="RefSeq" id="WP_135347524.1">
    <property type="nucleotide sequence ID" value="NZ_SRJD01000003.1"/>
</dbReference>
<dbReference type="GO" id="GO:0016787">
    <property type="term" value="F:hydrolase activity"/>
    <property type="evidence" value="ECO:0007669"/>
    <property type="project" value="UniProtKB-KW"/>
</dbReference>
<dbReference type="GO" id="GO:0005737">
    <property type="term" value="C:cytoplasm"/>
    <property type="evidence" value="ECO:0007669"/>
    <property type="project" value="UniProtKB-SubCell"/>
</dbReference>
<evidence type="ECO:0000256" key="2">
    <source>
        <dbReference type="ARBA" id="ARBA00022763"/>
    </source>
</evidence>
<dbReference type="GO" id="GO:0009379">
    <property type="term" value="C:Holliday junction helicase complex"/>
    <property type="evidence" value="ECO:0007669"/>
    <property type="project" value="InterPro"/>
</dbReference>
<feature type="region of interest" description="Domain III" evidence="6">
    <location>
        <begin position="146"/>
        <end position="196"/>
    </location>
</feature>
<accession>A0A4Z0GRM5</accession>
<gene>
    <name evidence="6 8" type="primary">ruvA</name>
    <name evidence="8" type="ORF">E4665_04020</name>
</gene>
<dbReference type="Pfam" id="PF01330">
    <property type="entry name" value="RuvA_N"/>
    <property type="match status" value="1"/>
</dbReference>
<dbReference type="SUPFAM" id="SSF46929">
    <property type="entry name" value="DNA helicase RuvA subunit, C-terminal domain"/>
    <property type="match status" value="1"/>
</dbReference>
<protein>
    <recommendedName>
        <fullName evidence="6">Holliday junction branch migration complex subunit RuvA</fullName>
    </recommendedName>
</protein>
<evidence type="ECO:0000256" key="3">
    <source>
        <dbReference type="ARBA" id="ARBA00023125"/>
    </source>
</evidence>
<keyword evidence="3 6" id="KW-0238">DNA-binding</keyword>
<dbReference type="OrthoDB" id="5293449at2"/>
<sequence>MFDYISGLLSYLSGNGIVIEQGGIGYKITCANPFSYQPMMNKETKVYIYQYVREDAMILYGFKTREERELFIRLLSVSGIGPKNALAVLASGNPDEIIRAIESEDNRYLTRFPGIGKKTAGQIILDLKGKLADFSISGISESGTGDESLALSEALDALEMLGYSEREIHKVIPELKKQELTAENYVKEALRLLTNA</sequence>
<dbReference type="SMART" id="SM00278">
    <property type="entry name" value="HhH1"/>
    <property type="match status" value="2"/>
</dbReference>
<feature type="domain" description="Helix-hairpin-helix DNA-binding motif class 1" evidence="7">
    <location>
        <begin position="107"/>
        <end position="126"/>
    </location>
</feature>
<evidence type="ECO:0000259" key="7">
    <source>
        <dbReference type="SMART" id="SM00278"/>
    </source>
</evidence>
<dbReference type="GO" id="GO:0009378">
    <property type="term" value="F:four-way junction helicase activity"/>
    <property type="evidence" value="ECO:0007669"/>
    <property type="project" value="InterPro"/>
</dbReference>
<dbReference type="GO" id="GO:0048476">
    <property type="term" value="C:Holliday junction resolvase complex"/>
    <property type="evidence" value="ECO:0007669"/>
    <property type="project" value="UniProtKB-UniRule"/>
</dbReference>
<dbReference type="Proteomes" id="UP000298347">
    <property type="component" value="Unassembled WGS sequence"/>
</dbReference>
<dbReference type="SUPFAM" id="SSF47781">
    <property type="entry name" value="RuvA domain 2-like"/>
    <property type="match status" value="1"/>
</dbReference>
<dbReference type="InterPro" id="IPR011114">
    <property type="entry name" value="RuvA_C"/>
</dbReference>
<dbReference type="GO" id="GO:0006281">
    <property type="term" value="P:DNA repair"/>
    <property type="evidence" value="ECO:0007669"/>
    <property type="project" value="UniProtKB-UniRule"/>
</dbReference>
<dbReference type="AlphaFoldDB" id="A0A4Z0GRM5"/>
<dbReference type="Pfam" id="PF07499">
    <property type="entry name" value="RuvA_C"/>
    <property type="match status" value="1"/>
</dbReference>
<keyword evidence="9" id="KW-1185">Reference proteome</keyword>
<organism evidence="8 9">
    <name type="scientific">Sporolactobacillus shoreae</name>
    <dbReference type="NCBI Taxonomy" id="1465501"/>
    <lineage>
        <taxon>Bacteria</taxon>
        <taxon>Bacillati</taxon>
        <taxon>Bacillota</taxon>
        <taxon>Bacilli</taxon>
        <taxon>Bacillales</taxon>
        <taxon>Sporolactobacillaceae</taxon>
        <taxon>Sporolactobacillus</taxon>
    </lineage>
</organism>
<comment type="domain">
    <text evidence="6">Has three domains with a flexible linker between the domains II and III and assumes an 'L' shape. Domain III is highly mobile and contacts RuvB.</text>
</comment>
<keyword evidence="8" id="KW-0378">Hydrolase</keyword>
<dbReference type="GO" id="GO:0005524">
    <property type="term" value="F:ATP binding"/>
    <property type="evidence" value="ECO:0007669"/>
    <property type="project" value="InterPro"/>
</dbReference>
<dbReference type="Gene3D" id="2.40.50.140">
    <property type="entry name" value="Nucleic acid-binding proteins"/>
    <property type="match status" value="1"/>
</dbReference>
<evidence type="ECO:0000256" key="5">
    <source>
        <dbReference type="ARBA" id="ARBA00023204"/>
    </source>
</evidence>
<dbReference type="GO" id="GO:0000400">
    <property type="term" value="F:four-way junction DNA binding"/>
    <property type="evidence" value="ECO:0007669"/>
    <property type="project" value="UniProtKB-UniRule"/>
</dbReference>
<evidence type="ECO:0000313" key="8">
    <source>
        <dbReference type="EMBL" id="TGA99501.1"/>
    </source>
</evidence>
<name>A0A4Z0GRM5_9BACL</name>
<dbReference type="EMBL" id="SRJD01000003">
    <property type="protein sequence ID" value="TGA99501.1"/>
    <property type="molecule type" value="Genomic_DNA"/>
</dbReference>
<comment type="caution">
    <text evidence="8">The sequence shown here is derived from an EMBL/GenBank/DDBJ whole genome shotgun (WGS) entry which is preliminary data.</text>
</comment>
<keyword evidence="2 6" id="KW-0227">DNA damage</keyword>
<evidence type="ECO:0000256" key="4">
    <source>
        <dbReference type="ARBA" id="ARBA00023172"/>
    </source>
</evidence>
<dbReference type="Gene3D" id="1.10.150.20">
    <property type="entry name" value="5' to 3' exonuclease, C-terminal subdomain"/>
    <property type="match status" value="1"/>
</dbReference>
<evidence type="ECO:0000256" key="1">
    <source>
        <dbReference type="ARBA" id="ARBA00022490"/>
    </source>
</evidence>
<dbReference type="NCBIfam" id="TIGR00084">
    <property type="entry name" value="ruvA"/>
    <property type="match status" value="1"/>
</dbReference>
<reference evidence="8 9" key="1">
    <citation type="journal article" date="2015" name="Int. J. Syst. Evol. Microbiol.">
        <title>Sporolactobacillus shoreae sp. nov. and Sporolactobacillus spathodeae sp. nov., two spore-forming lactic acid bacteria isolated from tree barks in Thailand.</title>
        <authorList>
            <person name="Thamacharoensuk T."/>
            <person name="Kitahara M."/>
            <person name="Ohkuma M."/>
            <person name="Thongchul N."/>
            <person name="Tanasupawat S."/>
        </authorList>
    </citation>
    <scope>NUCLEOTIDE SEQUENCE [LARGE SCALE GENOMIC DNA]</scope>
    <source>
        <strain evidence="8 9">BK92</strain>
    </source>
</reference>
<dbReference type="SUPFAM" id="SSF50249">
    <property type="entry name" value="Nucleic acid-binding proteins"/>
    <property type="match status" value="1"/>
</dbReference>
<dbReference type="InterPro" id="IPR036267">
    <property type="entry name" value="RuvA_C_sf"/>
</dbReference>
<comment type="similarity">
    <text evidence="6">Belongs to the RuvA family.</text>
</comment>
<dbReference type="InterPro" id="IPR000085">
    <property type="entry name" value="RuvA"/>
</dbReference>
<dbReference type="InterPro" id="IPR010994">
    <property type="entry name" value="RuvA_2-like"/>
</dbReference>
<dbReference type="HAMAP" id="MF_00031">
    <property type="entry name" value="DNA_HJ_migration_RuvA"/>
    <property type="match status" value="1"/>
</dbReference>
<dbReference type="CDD" id="cd14332">
    <property type="entry name" value="UBA_RuvA_C"/>
    <property type="match status" value="1"/>
</dbReference>
<comment type="subunit">
    <text evidence="6">Homotetramer. Forms an RuvA(8)-RuvB(12)-Holliday junction (HJ) complex. HJ DNA is sandwiched between 2 RuvA tetramers; dsDNA enters through RuvA and exits via RuvB. An RuvB hexamer assembles on each DNA strand where it exits the tetramer. Each RuvB hexamer is contacted by two RuvA subunits (via domain III) on 2 adjacent RuvB subunits; this complex drives branch migration. In the full resolvosome a probable DNA-RuvA(4)-RuvB(12)-RuvC(2) complex forms which resolves the HJ.</text>
</comment>
<evidence type="ECO:0000256" key="6">
    <source>
        <dbReference type="HAMAP-Rule" id="MF_00031"/>
    </source>
</evidence>
<comment type="caution">
    <text evidence="6">Lacks conserved residue(s) required for the propagation of feature annotation.</text>
</comment>
<dbReference type="InterPro" id="IPR003583">
    <property type="entry name" value="Hlx-hairpin-Hlx_DNA-bd_motif"/>
</dbReference>
<comment type="function">
    <text evidence="6">The RuvA-RuvB-RuvC complex processes Holliday junction (HJ) DNA during genetic recombination and DNA repair, while the RuvA-RuvB complex plays an important role in the rescue of blocked DNA replication forks via replication fork reversal (RFR). RuvA specifically binds to HJ cruciform DNA, conferring on it an open structure. The RuvB hexamer acts as an ATP-dependent pump, pulling dsDNA into and through the RuvAB complex. HJ branch migration allows RuvC to scan DNA until it finds its consensus sequence, where it cleaves and resolves the cruciform DNA.</text>
</comment>
<dbReference type="Gene3D" id="1.10.8.10">
    <property type="entry name" value="DNA helicase RuvA subunit, C-terminal domain"/>
    <property type="match status" value="1"/>
</dbReference>
<dbReference type="InterPro" id="IPR012340">
    <property type="entry name" value="NA-bd_OB-fold"/>
</dbReference>
<comment type="subcellular location">
    <subcellularLocation>
        <location evidence="6">Cytoplasm</location>
    </subcellularLocation>
</comment>
<keyword evidence="1 6" id="KW-0963">Cytoplasm</keyword>
<dbReference type="Pfam" id="PF14520">
    <property type="entry name" value="HHH_5"/>
    <property type="match status" value="1"/>
</dbReference>
<keyword evidence="4 6" id="KW-0233">DNA recombination</keyword>